<organism evidence="2 3">
    <name type="scientific">Maritalea mobilis</name>
    <dbReference type="NCBI Taxonomy" id="483324"/>
    <lineage>
        <taxon>Bacteria</taxon>
        <taxon>Pseudomonadati</taxon>
        <taxon>Pseudomonadota</taxon>
        <taxon>Alphaproteobacteria</taxon>
        <taxon>Hyphomicrobiales</taxon>
        <taxon>Devosiaceae</taxon>
        <taxon>Maritalea</taxon>
    </lineage>
</organism>
<dbReference type="SUPFAM" id="SSF55961">
    <property type="entry name" value="Bet v1-like"/>
    <property type="match status" value="1"/>
</dbReference>
<sequence>MYFFAQRLFHTLLPAIALISGLLALYIVGLAINIEMVSFTFLVGYPIVAGAVILHFRPTGKMWGFGKSILWIIGIALASLLASLFSGLEGVICVTMAAVPILMGTLLGGVIYLTIRRWQNYGQSHLKAIVAPVLAVATVSMISFPAEYYTISNSIEIDAPPATVFAMLKDIPDIEPEEITTRPVHWLGVPKPTHAVWRESAVGTVRYSHWGDGVHFREVITQFEQDRKISWDFEFPEGWVREGIEDQHIKVGGRYFDIISGGYQLEDLGGKTRLTLTTKTYDNSKLGPYAKFWHHFFFEDFHLAILELVRNRVEAGYL</sequence>
<protein>
    <submittedName>
        <fullName evidence="2">Polyketide cyclase/dehydrase/lipid transport protein</fullName>
    </submittedName>
</protein>
<keyword evidence="1" id="KW-0472">Membrane</keyword>
<proteinExistence type="predicted"/>
<keyword evidence="3" id="KW-1185">Reference proteome</keyword>
<evidence type="ECO:0000313" key="2">
    <source>
        <dbReference type="EMBL" id="TDQ64269.1"/>
    </source>
</evidence>
<feature type="transmembrane region" description="Helical" evidence="1">
    <location>
        <begin position="68"/>
        <end position="88"/>
    </location>
</feature>
<reference evidence="2 3" key="1">
    <citation type="submission" date="2019-03" db="EMBL/GenBank/DDBJ databases">
        <title>Genomic Encyclopedia of Type Strains, Phase III (KMG-III): the genomes of soil and plant-associated and newly described type strains.</title>
        <authorList>
            <person name="Whitman W."/>
        </authorList>
    </citation>
    <scope>NUCLEOTIDE SEQUENCE [LARGE SCALE GENOMIC DNA]</scope>
    <source>
        <strain evidence="2 3">CGMCC 1.7002</strain>
    </source>
</reference>
<accession>A0A4R6VKS8</accession>
<keyword evidence="1" id="KW-1133">Transmembrane helix</keyword>
<dbReference type="AlphaFoldDB" id="A0A4R6VKS8"/>
<feature type="transmembrane region" description="Helical" evidence="1">
    <location>
        <begin position="126"/>
        <end position="146"/>
    </location>
</feature>
<feature type="transmembrane region" description="Helical" evidence="1">
    <location>
        <begin position="38"/>
        <end position="56"/>
    </location>
</feature>
<feature type="transmembrane region" description="Helical" evidence="1">
    <location>
        <begin position="94"/>
        <end position="114"/>
    </location>
</feature>
<dbReference type="InterPro" id="IPR023393">
    <property type="entry name" value="START-like_dom_sf"/>
</dbReference>
<evidence type="ECO:0000256" key="1">
    <source>
        <dbReference type="SAM" id="Phobius"/>
    </source>
</evidence>
<dbReference type="Gene3D" id="3.30.530.20">
    <property type="match status" value="1"/>
</dbReference>
<comment type="caution">
    <text evidence="2">The sequence shown here is derived from an EMBL/GenBank/DDBJ whole genome shotgun (WGS) entry which is preliminary data.</text>
</comment>
<keyword evidence="1" id="KW-0812">Transmembrane</keyword>
<dbReference type="OrthoDB" id="315686at2"/>
<name>A0A4R6VKS8_9HYPH</name>
<dbReference type="EMBL" id="SNYR01000002">
    <property type="protein sequence ID" value="TDQ64269.1"/>
    <property type="molecule type" value="Genomic_DNA"/>
</dbReference>
<dbReference type="Proteomes" id="UP000295391">
    <property type="component" value="Unassembled WGS sequence"/>
</dbReference>
<evidence type="ECO:0000313" key="3">
    <source>
        <dbReference type="Proteomes" id="UP000295391"/>
    </source>
</evidence>
<gene>
    <name evidence="2" type="ORF">ATL17_2285</name>
</gene>
<feature type="transmembrane region" description="Helical" evidence="1">
    <location>
        <begin position="12"/>
        <end position="32"/>
    </location>
</feature>